<evidence type="ECO:0000256" key="2">
    <source>
        <dbReference type="ARBA" id="ARBA00022475"/>
    </source>
</evidence>
<feature type="transmembrane region" description="Helical" evidence="6">
    <location>
        <begin position="54"/>
        <end position="76"/>
    </location>
</feature>
<sequence>MIKTLDRMIIKQFLPTLLVSMLFFILILEMVELFSNLWRYINNGVTITEMMQVFLYYLPSCINFSLPMSLLFSVSFTLGNYYANNELIAIFGSGVPLFRFVIALVFFGLLFSFASFIFEERVVIDSFKLKNELTNKLLRQSTSLNNNNPTVIDNNGTIIYSADFYNDKDITLSNIIVIHKDENGSMLKTINAEWAEWNTDEQLWEFHRCRRYHHDPESGFFVSEYDDIFTDPVFKTDPFTFRRVIRDVGEMKIRDAKLWIESLRKAGLPYAESLTAYYRRFSFSLTPFVVCLLSAAIGGRFRKNILLMSLLTSLVISVVYYVLQLVFTILANLGYISPAAGAWIPFIFFCVIGFFLYRFAQS</sequence>
<comment type="caution">
    <text evidence="7">The sequence shown here is derived from an EMBL/GenBank/DDBJ whole genome shotgun (WGS) entry which is preliminary data.</text>
</comment>
<evidence type="ECO:0000256" key="3">
    <source>
        <dbReference type="ARBA" id="ARBA00022692"/>
    </source>
</evidence>
<evidence type="ECO:0000313" key="8">
    <source>
        <dbReference type="Proteomes" id="UP001221217"/>
    </source>
</evidence>
<organism evidence="7 8">
    <name type="scientific">Candidatus Thalassospirochaeta sargassi</name>
    <dbReference type="NCBI Taxonomy" id="3119039"/>
    <lineage>
        <taxon>Bacteria</taxon>
        <taxon>Pseudomonadati</taxon>
        <taxon>Spirochaetota</taxon>
        <taxon>Spirochaetia</taxon>
        <taxon>Spirochaetales</taxon>
        <taxon>Spirochaetaceae</taxon>
        <taxon>Candidatus Thalassospirochaeta</taxon>
    </lineage>
</organism>
<keyword evidence="4 6" id="KW-1133">Transmembrane helix</keyword>
<dbReference type="PANTHER" id="PTHR33529">
    <property type="entry name" value="SLR0882 PROTEIN-RELATED"/>
    <property type="match status" value="1"/>
</dbReference>
<evidence type="ECO:0000256" key="6">
    <source>
        <dbReference type="SAM" id="Phobius"/>
    </source>
</evidence>
<dbReference type="InterPro" id="IPR005495">
    <property type="entry name" value="LptG/LptF_permease"/>
</dbReference>
<comment type="subcellular location">
    <subcellularLocation>
        <location evidence="1">Cell membrane</location>
        <topology evidence="1">Multi-pass membrane protein</topology>
    </subcellularLocation>
</comment>
<evidence type="ECO:0000256" key="5">
    <source>
        <dbReference type="ARBA" id="ARBA00023136"/>
    </source>
</evidence>
<gene>
    <name evidence="7" type="ORF">PQJ61_03895</name>
</gene>
<name>A0AAJ1MN06_9SPIO</name>
<feature type="transmembrane region" description="Helical" evidence="6">
    <location>
        <begin position="277"/>
        <end position="298"/>
    </location>
</feature>
<accession>A0AAJ1MN06</accession>
<dbReference type="AlphaFoldDB" id="A0AAJ1MN06"/>
<keyword evidence="2" id="KW-1003">Cell membrane</keyword>
<evidence type="ECO:0000313" key="7">
    <source>
        <dbReference type="EMBL" id="MDC7225889.1"/>
    </source>
</evidence>
<feature type="transmembrane region" description="Helical" evidence="6">
    <location>
        <begin position="97"/>
        <end position="118"/>
    </location>
</feature>
<feature type="transmembrane region" description="Helical" evidence="6">
    <location>
        <begin position="12"/>
        <end position="34"/>
    </location>
</feature>
<evidence type="ECO:0000256" key="4">
    <source>
        <dbReference type="ARBA" id="ARBA00022989"/>
    </source>
</evidence>
<dbReference type="GO" id="GO:0043190">
    <property type="term" value="C:ATP-binding cassette (ABC) transporter complex"/>
    <property type="evidence" value="ECO:0007669"/>
    <property type="project" value="TreeGrafter"/>
</dbReference>
<dbReference type="Pfam" id="PF03739">
    <property type="entry name" value="LptF_LptG"/>
    <property type="match status" value="1"/>
</dbReference>
<reference evidence="7 8" key="1">
    <citation type="submission" date="2022-12" db="EMBL/GenBank/DDBJ databases">
        <title>Metagenome assembled genome from gulf of manar.</title>
        <authorList>
            <person name="Kohli P."/>
            <person name="Pk S."/>
            <person name="Venkata Ramana C."/>
            <person name="Sasikala C."/>
        </authorList>
    </citation>
    <scope>NUCLEOTIDE SEQUENCE [LARGE SCALE GENOMIC DNA]</scope>
    <source>
        <strain evidence="7">JB008</strain>
    </source>
</reference>
<protein>
    <submittedName>
        <fullName evidence="7">LptF/LptG family permease</fullName>
    </submittedName>
</protein>
<keyword evidence="3 6" id="KW-0812">Transmembrane</keyword>
<dbReference type="Proteomes" id="UP001221217">
    <property type="component" value="Unassembled WGS sequence"/>
</dbReference>
<proteinExistence type="predicted"/>
<dbReference type="EMBL" id="JAQQAL010000010">
    <property type="protein sequence ID" value="MDC7225889.1"/>
    <property type="molecule type" value="Genomic_DNA"/>
</dbReference>
<dbReference type="PANTHER" id="PTHR33529:SF6">
    <property type="entry name" value="YJGP_YJGQ FAMILY PERMEASE"/>
    <property type="match status" value="1"/>
</dbReference>
<feature type="transmembrane region" description="Helical" evidence="6">
    <location>
        <begin position="305"/>
        <end position="323"/>
    </location>
</feature>
<dbReference type="GO" id="GO:0015920">
    <property type="term" value="P:lipopolysaccharide transport"/>
    <property type="evidence" value="ECO:0007669"/>
    <property type="project" value="TreeGrafter"/>
</dbReference>
<keyword evidence="5 6" id="KW-0472">Membrane</keyword>
<evidence type="ECO:0000256" key="1">
    <source>
        <dbReference type="ARBA" id="ARBA00004651"/>
    </source>
</evidence>
<feature type="transmembrane region" description="Helical" evidence="6">
    <location>
        <begin position="335"/>
        <end position="357"/>
    </location>
</feature>